<comment type="similarity">
    <text evidence="1">Belongs to the IST1 family.</text>
</comment>
<organism evidence="2 3">
    <name type="scientific">Coptis chinensis</name>
    <dbReference type="NCBI Taxonomy" id="261450"/>
    <lineage>
        <taxon>Eukaryota</taxon>
        <taxon>Viridiplantae</taxon>
        <taxon>Streptophyta</taxon>
        <taxon>Embryophyta</taxon>
        <taxon>Tracheophyta</taxon>
        <taxon>Spermatophyta</taxon>
        <taxon>Magnoliopsida</taxon>
        <taxon>Ranunculales</taxon>
        <taxon>Ranunculaceae</taxon>
        <taxon>Coptidoideae</taxon>
        <taxon>Coptis</taxon>
    </lineage>
</organism>
<dbReference type="InterPro" id="IPR005061">
    <property type="entry name" value="Ist1"/>
</dbReference>
<accession>A0A835LQT8</accession>
<keyword evidence="3" id="KW-1185">Reference proteome</keyword>
<dbReference type="Proteomes" id="UP000631114">
    <property type="component" value="Unassembled WGS sequence"/>
</dbReference>
<dbReference type="GO" id="GO:0015031">
    <property type="term" value="P:protein transport"/>
    <property type="evidence" value="ECO:0007669"/>
    <property type="project" value="InterPro"/>
</dbReference>
<comment type="caution">
    <text evidence="2">The sequence shown here is derived from an EMBL/GenBank/DDBJ whole genome shotgun (WGS) entry which is preliminary data.</text>
</comment>
<proteinExistence type="inferred from homology"/>
<evidence type="ECO:0000256" key="1">
    <source>
        <dbReference type="ARBA" id="ARBA00005536"/>
    </source>
</evidence>
<dbReference type="Pfam" id="PF03398">
    <property type="entry name" value="Ist1"/>
    <property type="match status" value="1"/>
</dbReference>
<reference evidence="2 3" key="1">
    <citation type="submission" date="2020-10" db="EMBL/GenBank/DDBJ databases">
        <title>The Coptis chinensis genome and diversification of protoberbering-type alkaloids.</title>
        <authorList>
            <person name="Wang B."/>
            <person name="Shu S."/>
            <person name="Song C."/>
            <person name="Liu Y."/>
        </authorList>
    </citation>
    <scope>NUCLEOTIDE SEQUENCE [LARGE SCALE GENOMIC DNA]</scope>
    <source>
        <strain evidence="2">HL-2020</strain>
        <tissue evidence="2">Leaf</tissue>
    </source>
</reference>
<dbReference type="AlphaFoldDB" id="A0A835LQT8"/>
<sequence length="385" mass="43939">MIHGLKARKACNRSWGNVTPQSTIQSRSSWCKMQNLFDLGHFEDQTFAKQKTDTIKSNAQGDITIPSNRQDPIARIRVEHVIHEMNMQAAYDILELFFVNLFMLEVPILETQRDCPQELQEAIAVYYISLPRMFRFTLSVKAPSVDAKLRLLKEIAKEYNLDWDASSTEAEFRKKHEDLLDGSIKICNGATDSRSPIERGSQNMSVPSNGHPIIPVNLIEVGMLNPLKRRSKLVLGRSPVKLNYLLVITMSGQELMLKGAVQILVMQWKELELPLLQPIVPHFFAQTVLMSRTMCTKSNYRGSGDFNCYELLPNGKCPPHSPVPHISSDSKWDAALFRRHPWKIQIFKAYISRYGTPRLGRVRVVVTGGRALKSPRELWILEKLL</sequence>
<evidence type="ECO:0000313" key="2">
    <source>
        <dbReference type="EMBL" id="KAF9604045.1"/>
    </source>
</evidence>
<evidence type="ECO:0000313" key="3">
    <source>
        <dbReference type="Proteomes" id="UP000631114"/>
    </source>
</evidence>
<dbReference type="PANTHER" id="PTHR12161:SF81">
    <property type="entry name" value="OS01G0687700 PROTEIN"/>
    <property type="match status" value="1"/>
</dbReference>
<dbReference type="PANTHER" id="PTHR12161">
    <property type="entry name" value="IST1 FAMILY MEMBER"/>
    <property type="match status" value="1"/>
</dbReference>
<dbReference type="EMBL" id="JADFTS010000005">
    <property type="protein sequence ID" value="KAF9604045.1"/>
    <property type="molecule type" value="Genomic_DNA"/>
</dbReference>
<name>A0A835LQT8_9MAGN</name>
<dbReference type="Gene3D" id="1.20.1260.60">
    <property type="entry name" value="Vacuolar protein sorting-associated protein Ist1"/>
    <property type="match status" value="2"/>
</dbReference>
<protein>
    <submittedName>
        <fullName evidence="2">Uncharacterized protein</fullName>
    </submittedName>
</protein>
<dbReference type="OrthoDB" id="29853at2759"/>
<gene>
    <name evidence="2" type="ORF">IFM89_001405</name>
</gene>
<dbReference type="InterPro" id="IPR042277">
    <property type="entry name" value="IST1-like"/>
</dbReference>